<accession>A0AAV2RQI6</accession>
<evidence type="ECO:0000313" key="4">
    <source>
        <dbReference type="Proteomes" id="UP001497623"/>
    </source>
</evidence>
<protein>
    <submittedName>
        <fullName evidence="3">Uncharacterized protein</fullName>
    </submittedName>
</protein>
<gene>
    <name evidence="3" type="ORF">MNOR_LOCUS27487</name>
</gene>
<proteinExistence type="predicted"/>
<name>A0AAV2RQI6_MEGNR</name>
<evidence type="ECO:0000313" key="3">
    <source>
        <dbReference type="EMBL" id="CAL4134857.1"/>
    </source>
</evidence>
<comment type="caution">
    <text evidence="3">The sequence shown here is derived from an EMBL/GenBank/DDBJ whole genome shotgun (WGS) entry which is preliminary data.</text>
</comment>
<feature type="signal peptide" evidence="2">
    <location>
        <begin position="1"/>
        <end position="20"/>
    </location>
</feature>
<reference evidence="3 4" key="1">
    <citation type="submission" date="2024-05" db="EMBL/GenBank/DDBJ databases">
        <authorList>
            <person name="Wallberg A."/>
        </authorList>
    </citation>
    <scope>NUCLEOTIDE SEQUENCE [LARGE SCALE GENOMIC DNA]</scope>
</reference>
<dbReference type="EMBL" id="CAXKWB010028976">
    <property type="protein sequence ID" value="CAL4134857.1"/>
    <property type="molecule type" value="Genomic_DNA"/>
</dbReference>
<dbReference type="Proteomes" id="UP001497623">
    <property type="component" value="Unassembled WGS sequence"/>
</dbReference>
<feature type="region of interest" description="Disordered" evidence="1">
    <location>
        <begin position="145"/>
        <end position="165"/>
    </location>
</feature>
<dbReference type="AlphaFoldDB" id="A0AAV2RQI6"/>
<sequence>MPAINSAILLLVLFVASISAEPIFFGGRRGRQRHRPLPTLPPLPSQFRLGSHRAAQRFTVRAHYIDSPELKSLQNSIDTKDVPAKESEVFKIVDTADTSEELLLSDEVDSVTDVEGIFNLSDLADVTEDNLISDDVESVTEVDVEDSTATEGPAEQRELEFEDENNTNSLLIEDSRQKSITDNLLDFNSENVILESNFKQNVKELVTESFFKVINLNPASDHQIPNFVEPPGLGQHFISEDNHSKDSTDLTANLLADGLIETVSKHNFKELTATENVLVTLLNKETESITLTVTEYSSVSYTPVFITVTDVVVETDCITINLPNTVTVYDTEIVTSHLTEYIQDSQGAVPALRTTTETRYSTLTVTSSPVSIVQTISGLLQVQTCTCVI</sequence>
<keyword evidence="2" id="KW-0732">Signal</keyword>
<feature type="chain" id="PRO_5043405088" evidence="2">
    <location>
        <begin position="21"/>
        <end position="389"/>
    </location>
</feature>
<evidence type="ECO:0000256" key="1">
    <source>
        <dbReference type="SAM" id="MobiDB-lite"/>
    </source>
</evidence>
<keyword evidence="4" id="KW-1185">Reference proteome</keyword>
<evidence type="ECO:0000256" key="2">
    <source>
        <dbReference type="SAM" id="SignalP"/>
    </source>
</evidence>
<organism evidence="3 4">
    <name type="scientific">Meganyctiphanes norvegica</name>
    <name type="common">Northern krill</name>
    <name type="synonym">Thysanopoda norvegica</name>
    <dbReference type="NCBI Taxonomy" id="48144"/>
    <lineage>
        <taxon>Eukaryota</taxon>
        <taxon>Metazoa</taxon>
        <taxon>Ecdysozoa</taxon>
        <taxon>Arthropoda</taxon>
        <taxon>Crustacea</taxon>
        <taxon>Multicrustacea</taxon>
        <taxon>Malacostraca</taxon>
        <taxon>Eumalacostraca</taxon>
        <taxon>Eucarida</taxon>
        <taxon>Euphausiacea</taxon>
        <taxon>Euphausiidae</taxon>
        <taxon>Meganyctiphanes</taxon>
    </lineage>
</organism>